<dbReference type="InterPro" id="IPR020631">
    <property type="entry name" value="THF_DH/CycHdrlase_NAD-bd_dom"/>
</dbReference>
<evidence type="ECO:0000259" key="10">
    <source>
        <dbReference type="Pfam" id="PF02882"/>
    </source>
</evidence>
<evidence type="ECO:0008006" key="13">
    <source>
        <dbReference type="Google" id="ProtNLM"/>
    </source>
</evidence>
<dbReference type="GO" id="GO:0035999">
    <property type="term" value="P:tetrahydrofolate interconversion"/>
    <property type="evidence" value="ECO:0007669"/>
    <property type="project" value="TreeGrafter"/>
</dbReference>
<dbReference type="PANTHER" id="PTHR48099:SF5">
    <property type="entry name" value="C-1-TETRAHYDROFOLATE SYNTHASE, CYTOPLASMIC"/>
    <property type="match status" value="1"/>
</dbReference>
<dbReference type="GO" id="GO:0009086">
    <property type="term" value="P:methionine biosynthetic process"/>
    <property type="evidence" value="ECO:0007669"/>
    <property type="project" value="UniProtKB-KW"/>
</dbReference>
<keyword evidence="5" id="KW-0521">NADP</keyword>
<dbReference type="GO" id="GO:0005829">
    <property type="term" value="C:cytosol"/>
    <property type="evidence" value="ECO:0007669"/>
    <property type="project" value="TreeGrafter"/>
</dbReference>
<evidence type="ECO:0000313" key="11">
    <source>
        <dbReference type="EMBL" id="OGZ52595.1"/>
    </source>
</evidence>
<organism evidence="11 12">
    <name type="scientific">Candidatus Ryanbacteria bacterium RIFCSPLOWO2_01_FULL_48_26</name>
    <dbReference type="NCBI Taxonomy" id="1802126"/>
    <lineage>
        <taxon>Bacteria</taxon>
        <taxon>Candidatus Ryaniibacteriota</taxon>
    </lineage>
</organism>
<reference evidence="11 12" key="1">
    <citation type="journal article" date="2016" name="Nat. Commun.">
        <title>Thousands of microbial genomes shed light on interconnected biogeochemical processes in an aquifer system.</title>
        <authorList>
            <person name="Anantharaman K."/>
            <person name="Brown C.T."/>
            <person name="Hug L.A."/>
            <person name="Sharon I."/>
            <person name="Castelle C.J."/>
            <person name="Probst A.J."/>
            <person name="Thomas B.C."/>
            <person name="Singh A."/>
            <person name="Wilkins M.J."/>
            <person name="Karaoz U."/>
            <person name="Brodie E.L."/>
            <person name="Williams K.H."/>
            <person name="Hubbard S.S."/>
            <person name="Banfield J.F."/>
        </authorList>
    </citation>
    <scope>NUCLEOTIDE SEQUENCE [LARGE SCALE GENOMIC DNA]</scope>
</reference>
<feature type="domain" description="Tetrahydrofolate dehydrogenase/cyclohydrolase catalytic" evidence="9">
    <location>
        <begin position="4"/>
        <end position="112"/>
    </location>
</feature>
<keyword evidence="3" id="KW-0658">Purine biosynthesis</keyword>
<keyword evidence="7" id="KW-0028">Amino-acid biosynthesis</keyword>
<evidence type="ECO:0000256" key="3">
    <source>
        <dbReference type="ARBA" id="ARBA00022755"/>
    </source>
</evidence>
<comment type="caution">
    <text evidence="11">The sequence shown here is derived from an EMBL/GenBank/DDBJ whole genome shotgun (WGS) entry which is preliminary data.</text>
</comment>
<dbReference type="InterPro" id="IPR036291">
    <property type="entry name" value="NAD(P)-bd_dom_sf"/>
</dbReference>
<dbReference type="STRING" id="1802126.A3B25_04025"/>
<dbReference type="InterPro" id="IPR046346">
    <property type="entry name" value="Aminoacid_DH-like_N_sf"/>
</dbReference>
<keyword evidence="4" id="KW-0378">Hydrolase</keyword>
<evidence type="ECO:0000256" key="4">
    <source>
        <dbReference type="ARBA" id="ARBA00022801"/>
    </source>
</evidence>
<proteinExistence type="predicted"/>
<evidence type="ECO:0000256" key="6">
    <source>
        <dbReference type="ARBA" id="ARBA00023002"/>
    </source>
</evidence>
<accession>A0A1G2GQV9</accession>
<sequence>MVIIDGKKIAAEILGKLKTLPKPEKFFGAALIGNDPASEGFLKQKAKVAKELGIEFRLYKLPEDISTDALREEIGRLARVKNCGGFIVQLPIPKHINKHYALNAIPKEKDADVLGETSLGSFYTGRSDIVPPSVGTVEEILKRNEKNLRECSVVLMGTGFLTGKPIGFWLQDQVAELTIIDEHSKKLRGKLADADIVISGAGVPRLFSPADLKNGGLVIDFGWNKLDGKIVGDFDSMLEVGGLKLEVSYTPTPGGTGPILVAKLFENFYTLTSAR</sequence>
<dbReference type="InterPro" id="IPR000672">
    <property type="entry name" value="THF_DH/CycHdrlase"/>
</dbReference>
<dbReference type="Gene3D" id="3.40.50.10860">
    <property type="entry name" value="Leucine Dehydrogenase, chain A, domain 1"/>
    <property type="match status" value="1"/>
</dbReference>
<comment type="pathway">
    <text evidence="1">One-carbon metabolism; tetrahydrofolate interconversion.</text>
</comment>
<dbReference type="Gene3D" id="3.40.50.720">
    <property type="entry name" value="NAD(P)-binding Rossmann-like Domain"/>
    <property type="match status" value="1"/>
</dbReference>
<dbReference type="InterPro" id="IPR020630">
    <property type="entry name" value="THF_DH/CycHdrlase_cat_dom"/>
</dbReference>
<evidence type="ECO:0000256" key="2">
    <source>
        <dbReference type="ARBA" id="ARBA00022563"/>
    </source>
</evidence>
<feature type="domain" description="Tetrahydrofolate dehydrogenase/cyclohydrolase NAD(P)-binding" evidence="10">
    <location>
        <begin position="136"/>
        <end position="271"/>
    </location>
</feature>
<evidence type="ECO:0000313" key="12">
    <source>
        <dbReference type="Proteomes" id="UP000179106"/>
    </source>
</evidence>
<evidence type="ECO:0000256" key="7">
    <source>
        <dbReference type="ARBA" id="ARBA00023167"/>
    </source>
</evidence>
<evidence type="ECO:0000256" key="5">
    <source>
        <dbReference type="ARBA" id="ARBA00022857"/>
    </source>
</evidence>
<dbReference type="SUPFAM" id="SSF51735">
    <property type="entry name" value="NAD(P)-binding Rossmann-fold domains"/>
    <property type="match status" value="1"/>
</dbReference>
<dbReference type="Proteomes" id="UP000179106">
    <property type="component" value="Unassembled WGS sequence"/>
</dbReference>
<gene>
    <name evidence="11" type="ORF">A3B25_04025</name>
</gene>
<evidence type="ECO:0000256" key="1">
    <source>
        <dbReference type="ARBA" id="ARBA00004777"/>
    </source>
</evidence>
<dbReference type="GO" id="GO:0004477">
    <property type="term" value="F:methenyltetrahydrofolate cyclohydrolase activity"/>
    <property type="evidence" value="ECO:0007669"/>
    <property type="project" value="TreeGrafter"/>
</dbReference>
<dbReference type="GO" id="GO:0004488">
    <property type="term" value="F:methylenetetrahydrofolate dehydrogenase (NADP+) activity"/>
    <property type="evidence" value="ECO:0007669"/>
    <property type="project" value="InterPro"/>
</dbReference>
<keyword evidence="6" id="KW-0560">Oxidoreductase</keyword>
<dbReference type="SUPFAM" id="SSF53223">
    <property type="entry name" value="Aminoacid dehydrogenase-like, N-terminal domain"/>
    <property type="match status" value="1"/>
</dbReference>
<name>A0A1G2GQV9_9BACT</name>
<dbReference type="PRINTS" id="PR00085">
    <property type="entry name" value="THFDHDRGNASE"/>
</dbReference>
<dbReference type="Pfam" id="PF00763">
    <property type="entry name" value="THF_DHG_CYH"/>
    <property type="match status" value="1"/>
</dbReference>
<evidence type="ECO:0000259" key="9">
    <source>
        <dbReference type="Pfam" id="PF00763"/>
    </source>
</evidence>
<evidence type="ECO:0000256" key="8">
    <source>
        <dbReference type="ARBA" id="ARBA00023268"/>
    </source>
</evidence>
<dbReference type="Pfam" id="PF02882">
    <property type="entry name" value="THF_DHG_CYH_C"/>
    <property type="match status" value="1"/>
</dbReference>
<keyword evidence="8" id="KW-0511">Multifunctional enzyme</keyword>
<dbReference type="GO" id="GO:0006164">
    <property type="term" value="P:purine nucleotide biosynthetic process"/>
    <property type="evidence" value="ECO:0007669"/>
    <property type="project" value="UniProtKB-KW"/>
</dbReference>
<protein>
    <recommendedName>
        <fullName evidence="13">Methenyltetrahydrofolate cyclohydrolase</fullName>
    </recommendedName>
</protein>
<keyword evidence="2" id="KW-0554">One-carbon metabolism</keyword>
<keyword evidence="7" id="KW-0486">Methionine biosynthesis</keyword>
<dbReference type="EMBL" id="MHNW01000043">
    <property type="protein sequence ID" value="OGZ52595.1"/>
    <property type="molecule type" value="Genomic_DNA"/>
</dbReference>
<dbReference type="PANTHER" id="PTHR48099">
    <property type="entry name" value="C-1-TETRAHYDROFOLATE SYNTHASE, CYTOPLASMIC-RELATED"/>
    <property type="match status" value="1"/>
</dbReference>
<dbReference type="AlphaFoldDB" id="A0A1G2GQV9"/>